<evidence type="ECO:0000256" key="4">
    <source>
        <dbReference type="PROSITE-ProRule" id="PRU00175"/>
    </source>
</evidence>
<keyword evidence="2 4" id="KW-0863">Zinc-finger</keyword>
<dbReference type="Gene3D" id="3.30.40.10">
    <property type="entry name" value="Zinc/RING finger domain, C3HC4 (zinc finger)"/>
    <property type="match status" value="1"/>
</dbReference>
<evidence type="ECO:0000259" key="5">
    <source>
        <dbReference type="PROSITE" id="PS50089"/>
    </source>
</evidence>
<comment type="caution">
    <text evidence="6">The sequence shown here is derived from an EMBL/GenBank/DDBJ whole genome shotgun (WGS) entry which is preliminary data.</text>
</comment>
<evidence type="ECO:0000313" key="6">
    <source>
        <dbReference type="EMBL" id="KAH7538331.1"/>
    </source>
</evidence>
<dbReference type="OrthoDB" id="8062037at2759"/>
<evidence type="ECO:0000313" key="7">
    <source>
        <dbReference type="Proteomes" id="UP000813462"/>
    </source>
</evidence>
<evidence type="ECO:0000256" key="1">
    <source>
        <dbReference type="ARBA" id="ARBA00022723"/>
    </source>
</evidence>
<proteinExistence type="predicted"/>
<protein>
    <recommendedName>
        <fullName evidence="5">RING-type domain-containing protein</fullName>
    </recommendedName>
</protein>
<feature type="domain" description="RING-type" evidence="5">
    <location>
        <begin position="107"/>
        <end position="151"/>
    </location>
</feature>
<dbReference type="EMBL" id="JAEACU010000003">
    <property type="protein sequence ID" value="KAH7538331.1"/>
    <property type="molecule type" value="Genomic_DNA"/>
</dbReference>
<evidence type="ECO:0000256" key="3">
    <source>
        <dbReference type="ARBA" id="ARBA00022833"/>
    </source>
</evidence>
<organism evidence="6 7">
    <name type="scientific">Ziziphus jujuba var. spinosa</name>
    <dbReference type="NCBI Taxonomy" id="714518"/>
    <lineage>
        <taxon>Eukaryota</taxon>
        <taxon>Viridiplantae</taxon>
        <taxon>Streptophyta</taxon>
        <taxon>Embryophyta</taxon>
        <taxon>Tracheophyta</taxon>
        <taxon>Spermatophyta</taxon>
        <taxon>Magnoliopsida</taxon>
        <taxon>eudicotyledons</taxon>
        <taxon>Gunneridae</taxon>
        <taxon>Pentapetalae</taxon>
        <taxon>rosids</taxon>
        <taxon>fabids</taxon>
        <taxon>Rosales</taxon>
        <taxon>Rhamnaceae</taxon>
        <taxon>Paliureae</taxon>
        <taxon>Ziziphus</taxon>
    </lineage>
</organism>
<keyword evidence="1" id="KW-0479">Metal-binding</keyword>
<dbReference type="PANTHER" id="PTHR45969:SF81">
    <property type="entry name" value="OS08G0157400 PROTEIN"/>
    <property type="match status" value="1"/>
</dbReference>
<dbReference type="GO" id="GO:0008270">
    <property type="term" value="F:zinc ion binding"/>
    <property type="evidence" value="ECO:0007669"/>
    <property type="project" value="UniProtKB-KW"/>
</dbReference>
<accession>A0A978VS06</accession>
<gene>
    <name evidence="6" type="ORF">FEM48_Zijuj03G0188200</name>
</gene>
<dbReference type="SUPFAM" id="SSF57850">
    <property type="entry name" value="RING/U-box"/>
    <property type="match status" value="1"/>
</dbReference>
<reference evidence="6" key="1">
    <citation type="journal article" date="2021" name="Front. Plant Sci.">
        <title>Chromosome-Scale Genome Assembly for Chinese Sour Jujube and Insights Into Its Genome Evolution and Domestication Signature.</title>
        <authorList>
            <person name="Shen L.-Y."/>
            <person name="Luo H."/>
            <person name="Wang X.-L."/>
            <person name="Wang X.-M."/>
            <person name="Qiu X.-J."/>
            <person name="Liu H."/>
            <person name="Zhou S.-S."/>
            <person name="Jia K.-H."/>
            <person name="Nie S."/>
            <person name="Bao Y.-T."/>
            <person name="Zhang R.-G."/>
            <person name="Yun Q.-Z."/>
            <person name="Chai Y.-H."/>
            <person name="Lu J.-Y."/>
            <person name="Li Y."/>
            <person name="Zhao S.-W."/>
            <person name="Mao J.-F."/>
            <person name="Jia S.-G."/>
            <person name="Mao Y.-M."/>
        </authorList>
    </citation>
    <scope>NUCLEOTIDE SEQUENCE</scope>
    <source>
        <strain evidence="6">AT0</strain>
        <tissue evidence="6">Leaf</tissue>
    </source>
</reference>
<dbReference type="InterPro" id="IPR001841">
    <property type="entry name" value="Znf_RING"/>
</dbReference>
<sequence>MGLLELIVQKHHLLHYTKDFLIIILYHLQLLISKAYSSFKRHETAGSDLPEPTTFHEHPSSYLLPVPVVYPRSVESVVKHLPAVTYRVFLEKSGKLNEEEEEEECVCIVCMNCIERNHEVRVPSVCCHVFHKECLDGWIGQGQGITCPICRSNLLHEQDQEDQELKGSFHVEDPWRVERMLYLFGDDFLMGH</sequence>
<keyword evidence="3" id="KW-0862">Zinc</keyword>
<dbReference type="Proteomes" id="UP000813462">
    <property type="component" value="Unassembled WGS sequence"/>
</dbReference>
<dbReference type="GO" id="GO:0061630">
    <property type="term" value="F:ubiquitin protein ligase activity"/>
    <property type="evidence" value="ECO:0007669"/>
    <property type="project" value="TreeGrafter"/>
</dbReference>
<dbReference type="Pfam" id="PF13639">
    <property type="entry name" value="zf-RING_2"/>
    <property type="match status" value="1"/>
</dbReference>
<dbReference type="PROSITE" id="PS50089">
    <property type="entry name" value="ZF_RING_2"/>
    <property type="match status" value="1"/>
</dbReference>
<dbReference type="InterPro" id="IPR013083">
    <property type="entry name" value="Znf_RING/FYVE/PHD"/>
</dbReference>
<name>A0A978VS06_ZIZJJ</name>
<dbReference type="PANTHER" id="PTHR45969">
    <property type="entry name" value="RING ZINC FINGER PROTEIN-RELATED"/>
    <property type="match status" value="1"/>
</dbReference>
<dbReference type="AlphaFoldDB" id="A0A978VS06"/>
<evidence type="ECO:0000256" key="2">
    <source>
        <dbReference type="ARBA" id="ARBA00022771"/>
    </source>
</evidence>
<dbReference type="GO" id="GO:0016567">
    <property type="term" value="P:protein ubiquitination"/>
    <property type="evidence" value="ECO:0007669"/>
    <property type="project" value="TreeGrafter"/>
</dbReference>